<comment type="PTM">
    <text evidence="5">Cleaved by autocatalysis into a large and a small subunit.</text>
</comment>
<dbReference type="PANTHER" id="PTHR43199:SF6">
    <property type="entry name" value="GLUTATHIONE HYDROLASE PROENZYME"/>
    <property type="match status" value="1"/>
</dbReference>
<evidence type="ECO:0000256" key="1">
    <source>
        <dbReference type="ARBA" id="ARBA00001049"/>
    </source>
</evidence>
<comment type="catalytic activity">
    <reaction evidence="4 5">
        <text>an N-terminal (5-L-glutamyl)-[peptide] + an alpha-amino acid = 5-L-glutamyl amino acid + an N-terminal L-alpha-aminoacyl-[peptide]</text>
        <dbReference type="Rhea" id="RHEA:23904"/>
        <dbReference type="Rhea" id="RHEA-COMP:9780"/>
        <dbReference type="Rhea" id="RHEA-COMP:9795"/>
        <dbReference type="ChEBI" id="CHEBI:77644"/>
        <dbReference type="ChEBI" id="CHEBI:78597"/>
        <dbReference type="ChEBI" id="CHEBI:78599"/>
        <dbReference type="ChEBI" id="CHEBI:78608"/>
        <dbReference type="EC" id="2.3.2.2"/>
    </reaction>
</comment>
<reference evidence="7" key="1">
    <citation type="journal article" date="2019" name="Int. J. Syst. Evol. Microbiol.">
        <title>The Global Catalogue of Microorganisms (GCM) 10K type strain sequencing project: providing services to taxonomists for standard genome sequencing and annotation.</title>
        <authorList>
            <consortium name="The Broad Institute Genomics Platform"/>
            <consortium name="The Broad Institute Genome Sequencing Center for Infectious Disease"/>
            <person name="Wu L."/>
            <person name="Ma J."/>
        </authorList>
    </citation>
    <scope>NUCLEOTIDE SEQUENCE [LARGE SCALE GENOMIC DNA]</scope>
    <source>
        <strain evidence="7">CGMCC 1.10759</strain>
    </source>
</reference>
<evidence type="ECO:0000256" key="3">
    <source>
        <dbReference type="ARBA" id="ARBA00023315"/>
    </source>
</evidence>
<dbReference type="GO" id="GO:0103068">
    <property type="term" value="F:leukotriene C4 gamma-glutamyl transferase activity"/>
    <property type="evidence" value="ECO:0007669"/>
    <property type="project" value="UniProtKB-EC"/>
</dbReference>
<evidence type="ECO:0000256" key="4">
    <source>
        <dbReference type="ARBA" id="ARBA00047417"/>
    </source>
</evidence>
<sequence>MKVIPLFRIRVLLIALFVLPLATLADQPQRPGKAGIASAHQLATEAGMEILRQGGNAFDAAVAVSAALAVVEPSSSGLGGGAFWLLHRASDGFETMVDAREVAPRAATHDMFLDEKGDVVKGRSTSTALAAGIPGEPAGFEHVSKTYGKLPFKTVLQPAIRLARGGFPLNDRLRGGIIAKRETFNAGAAAKIFLDKGQVPEVGFIIKQPELAKTLTTLAERGAQGFYQGPVAKQLVDGVRKMGGIWSLQDLAEYRVKERKPVIGEYQGARIITAPPPSSGGVGLINALNILSGYDLKAVDDATRVHLIVEAARRVHRDRAEYLGDPDFVSVPVERLLSADYAAGQRVSIRMDRATPSDALPSIASAPVGSQTTHFSIIDADGNRVAGTMSINFFFGSGLMVPGVGILLNNEMDDFVAKAGVPNGFRLVGAESNAIAPGKRPLSSMTPTFVERPEGVMVLGTPGGSYIMGMVLLATLDWMHGLSPDELVKKGRFHHQYMPDVLSFEPGALGADEQETLKKFGHNLRESRQPGNMQIVTWDYKTGAVKAVSDPRGVGVGVVY</sequence>
<keyword evidence="5" id="KW-0865">Zymogen</keyword>
<comment type="subunit">
    <text evidence="5">This enzyme consists of two polypeptide chains, which are synthesized in precursor form from a single polypeptide.</text>
</comment>
<keyword evidence="7" id="KW-1185">Reference proteome</keyword>
<dbReference type="RefSeq" id="WP_380596883.1">
    <property type="nucleotide sequence ID" value="NZ_JBHSDU010000003.1"/>
</dbReference>
<organism evidence="6 7">
    <name type="scientific">Steroidobacter flavus</name>
    <dbReference type="NCBI Taxonomy" id="1842136"/>
    <lineage>
        <taxon>Bacteria</taxon>
        <taxon>Pseudomonadati</taxon>
        <taxon>Pseudomonadota</taxon>
        <taxon>Gammaproteobacteria</taxon>
        <taxon>Steroidobacterales</taxon>
        <taxon>Steroidobacteraceae</taxon>
        <taxon>Steroidobacter</taxon>
    </lineage>
</organism>
<comment type="similarity">
    <text evidence="5">Belongs to the gamma-glutamyltransferase family.</text>
</comment>
<dbReference type="InterPro" id="IPR051792">
    <property type="entry name" value="GGT_bact"/>
</dbReference>
<evidence type="ECO:0000313" key="6">
    <source>
        <dbReference type="EMBL" id="MFC4309853.1"/>
    </source>
</evidence>
<dbReference type="Gene3D" id="1.10.246.130">
    <property type="match status" value="1"/>
</dbReference>
<evidence type="ECO:0000256" key="5">
    <source>
        <dbReference type="RuleBase" id="RU368036"/>
    </source>
</evidence>
<dbReference type="PRINTS" id="PR01210">
    <property type="entry name" value="GGTRANSPTASE"/>
</dbReference>
<evidence type="ECO:0000313" key="7">
    <source>
        <dbReference type="Proteomes" id="UP001595904"/>
    </source>
</evidence>
<comment type="caution">
    <text evidence="6">The sequence shown here is derived from an EMBL/GenBank/DDBJ whole genome shotgun (WGS) entry which is preliminary data.</text>
</comment>
<name>A0ABV8SQG7_9GAMM</name>
<comment type="catalytic activity">
    <reaction evidence="1 5">
        <text>an S-substituted glutathione + H2O = an S-substituted L-cysteinylglycine + L-glutamate</text>
        <dbReference type="Rhea" id="RHEA:59468"/>
        <dbReference type="ChEBI" id="CHEBI:15377"/>
        <dbReference type="ChEBI" id="CHEBI:29985"/>
        <dbReference type="ChEBI" id="CHEBI:90779"/>
        <dbReference type="ChEBI" id="CHEBI:143103"/>
        <dbReference type="EC" id="3.4.19.13"/>
    </reaction>
</comment>
<keyword evidence="5 6" id="KW-0808">Transferase</keyword>
<dbReference type="EC" id="3.4.19.13" evidence="5"/>
<proteinExistence type="inferred from homology"/>
<dbReference type="NCBIfam" id="TIGR00066">
    <property type="entry name" value="g_glut_trans"/>
    <property type="match status" value="1"/>
</dbReference>
<dbReference type="EC" id="2.3.2.2" evidence="5"/>
<comment type="pathway">
    <text evidence="5">Sulfur metabolism; glutathione metabolism.</text>
</comment>
<keyword evidence="5" id="KW-0378">Hydrolase</keyword>
<keyword evidence="5" id="KW-0317">Glutathione biosynthesis</keyword>
<comment type="catalytic activity">
    <reaction evidence="2 5">
        <text>glutathione + H2O = L-cysteinylglycine + L-glutamate</text>
        <dbReference type="Rhea" id="RHEA:28807"/>
        <dbReference type="ChEBI" id="CHEBI:15377"/>
        <dbReference type="ChEBI" id="CHEBI:29985"/>
        <dbReference type="ChEBI" id="CHEBI:57925"/>
        <dbReference type="ChEBI" id="CHEBI:61694"/>
        <dbReference type="EC" id="3.4.19.13"/>
    </reaction>
</comment>
<dbReference type="InterPro" id="IPR000101">
    <property type="entry name" value="GGT_peptidase"/>
</dbReference>
<protein>
    <recommendedName>
        <fullName evidence="5">Glutathione hydrolase proenzyme</fullName>
        <ecNumber evidence="5">2.3.2.2</ecNumber>
        <ecNumber evidence="5">3.4.19.13</ecNumber>
    </recommendedName>
    <component>
        <recommendedName>
            <fullName evidence="5">Glutathione hydrolase large chain</fullName>
        </recommendedName>
    </component>
    <component>
        <recommendedName>
            <fullName evidence="5">Glutathione hydrolase small chain</fullName>
        </recommendedName>
    </component>
</protein>
<dbReference type="EMBL" id="JBHSDU010000003">
    <property type="protein sequence ID" value="MFC4309853.1"/>
    <property type="molecule type" value="Genomic_DNA"/>
</dbReference>
<keyword evidence="3 5" id="KW-0012">Acyltransferase</keyword>
<dbReference type="SUPFAM" id="SSF56235">
    <property type="entry name" value="N-terminal nucleophile aminohydrolases (Ntn hydrolases)"/>
    <property type="match status" value="1"/>
</dbReference>
<accession>A0ABV8SQG7</accession>
<dbReference type="Gene3D" id="3.60.20.40">
    <property type="match status" value="1"/>
</dbReference>
<evidence type="ECO:0000256" key="2">
    <source>
        <dbReference type="ARBA" id="ARBA00001089"/>
    </source>
</evidence>
<dbReference type="Pfam" id="PF01019">
    <property type="entry name" value="G_glu_transpept"/>
    <property type="match status" value="1"/>
</dbReference>
<dbReference type="InterPro" id="IPR029055">
    <property type="entry name" value="Ntn_hydrolases_N"/>
</dbReference>
<dbReference type="InterPro" id="IPR043138">
    <property type="entry name" value="GGT_lsub"/>
</dbReference>
<dbReference type="PANTHER" id="PTHR43199">
    <property type="entry name" value="GLUTATHIONE HYDROLASE"/>
    <property type="match status" value="1"/>
</dbReference>
<gene>
    <name evidence="6" type="primary">ggt</name>
    <name evidence="6" type="ORF">ACFPN2_12245</name>
</gene>
<dbReference type="Proteomes" id="UP001595904">
    <property type="component" value="Unassembled WGS sequence"/>
</dbReference>
<dbReference type="InterPro" id="IPR043137">
    <property type="entry name" value="GGT_ssub_C"/>
</dbReference>